<comment type="caution">
    <text evidence="3">The sequence shown here is derived from an EMBL/GenBank/DDBJ whole genome shotgun (WGS) entry which is preliminary data.</text>
</comment>
<evidence type="ECO:0000313" key="3">
    <source>
        <dbReference type="EMBL" id="MCC8431673.1"/>
    </source>
</evidence>
<feature type="region of interest" description="Disordered" evidence="1">
    <location>
        <begin position="237"/>
        <end position="280"/>
    </location>
</feature>
<keyword evidence="4" id="KW-1185">Reference proteome</keyword>
<dbReference type="EMBL" id="JAJISD010000010">
    <property type="protein sequence ID" value="MCC8431673.1"/>
    <property type="molecule type" value="Genomic_DNA"/>
</dbReference>
<name>A0ABS8L1D4_9HYPH</name>
<proteinExistence type="predicted"/>
<evidence type="ECO:0000313" key="4">
    <source>
        <dbReference type="Proteomes" id="UP001198862"/>
    </source>
</evidence>
<sequence>MTTAASGDPRGTPPAMPTRTLRVGIDVVGNERVTTGAADRAHLVFLDGSGLTVGANSDLVIDKFVYDPNRTAGDLTISVTKGAFRFVGGAISKKSDVIIRTPSAHIGVRGGIATVTVSADGSTTATFLFGDRMTASNAAGTQRAVRYGSQIFVPAGGAAPLEPVILPPNTLQAYLALFEQTQTTGNVIGPGDKVLIEAAVKTLNAQALPYADPSSKLAPWLAYLQLVANQAVTTTNASRPVGGGAPAQPGGSTGGTQPGGNTGPGTGGNTGGGFSMGGGG</sequence>
<dbReference type="Proteomes" id="UP001198862">
    <property type="component" value="Unassembled WGS sequence"/>
</dbReference>
<reference evidence="3 4" key="1">
    <citation type="submission" date="2021-11" db="EMBL/GenBank/DDBJ databases">
        <authorList>
            <person name="Lee D.-H."/>
            <person name="Kim S.-B."/>
        </authorList>
    </citation>
    <scope>NUCLEOTIDE SEQUENCE [LARGE SCALE GENOMIC DNA]</scope>
    <source>
        <strain evidence="3 4">KCTC 52223</strain>
    </source>
</reference>
<dbReference type="InterPro" id="IPR006860">
    <property type="entry name" value="FecR"/>
</dbReference>
<evidence type="ECO:0000259" key="2">
    <source>
        <dbReference type="Pfam" id="PF04773"/>
    </source>
</evidence>
<feature type="domain" description="FecR protein" evidence="2">
    <location>
        <begin position="32"/>
        <end position="125"/>
    </location>
</feature>
<feature type="compositionally biased region" description="Gly residues" evidence="1">
    <location>
        <begin position="241"/>
        <end position="280"/>
    </location>
</feature>
<dbReference type="RefSeq" id="WP_230553088.1">
    <property type="nucleotide sequence ID" value="NZ_JAJISD010000010.1"/>
</dbReference>
<dbReference type="Pfam" id="PF04773">
    <property type="entry name" value="FecR"/>
    <property type="match status" value="1"/>
</dbReference>
<protein>
    <submittedName>
        <fullName evidence="3">FecR domain-containing protein</fullName>
    </submittedName>
</protein>
<accession>A0ABS8L1D4</accession>
<gene>
    <name evidence="3" type="ORF">LJ725_22080</name>
</gene>
<evidence type="ECO:0000256" key="1">
    <source>
        <dbReference type="SAM" id="MobiDB-lite"/>
    </source>
</evidence>
<organism evidence="3 4">
    <name type="scientific">Reyranella aquatilis</name>
    <dbReference type="NCBI Taxonomy" id="2035356"/>
    <lineage>
        <taxon>Bacteria</taxon>
        <taxon>Pseudomonadati</taxon>
        <taxon>Pseudomonadota</taxon>
        <taxon>Alphaproteobacteria</taxon>
        <taxon>Hyphomicrobiales</taxon>
        <taxon>Reyranellaceae</taxon>
        <taxon>Reyranella</taxon>
    </lineage>
</organism>